<evidence type="ECO:0000256" key="3">
    <source>
        <dbReference type="ARBA" id="ARBA00022989"/>
    </source>
</evidence>
<feature type="transmembrane region" description="Helical" evidence="6">
    <location>
        <begin position="235"/>
        <end position="255"/>
    </location>
</feature>
<dbReference type="Proteomes" id="UP000694941">
    <property type="component" value="Unplaced"/>
</dbReference>
<reference evidence="9" key="1">
    <citation type="submission" date="2025-08" db="UniProtKB">
        <authorList>
            <consortium name="RefSeq"/>
        </authorList>
    </citation>
    <scope>IDENTIFICATION</scope>
    <source>
        <tissue evidence="9">Muscle</tissue>
    </source>
</reference>
<evidence type="ECO:0000256" key="6">
    <source>
        <dbReference type="SAM" id="Phobius"/>
    </source>
</evidence>
<evidence type="ECO:0000259" key="7">
    <source>
        <dbReference type="Pfam" id="PF00916"/>
    </source>
</evidence>
<dbReference type="InterPro" id="IPR001902">
    <property type="entry name" value="SLC26A/SulP_fam"/>
</dbReference>
<proteinExistence type="predicted"/>
<sequence length="382" mass="41717">MNNETDDISSSAVDQREDIGVPDGQIGSISRNNSGYSTASMRRIQIAIQRKALNQQDVEEMYSTGETFKPNSMKKVAQKVKKSCMCSFPCLLFFLKQRFPILQWLLNYPVKEYLLSDLISAFTTLFLHIPQGMAYGLLASVDPVNGLYTSFFPVLIYCMMGTSRQVSVGTMAVISLMAGSAPGKLGAVSKQDVVNSDLAGFAVNLSLNTTEQVLHSMVEVDGSGDPFWPPTNLEVVVSLCLITGLFQIVMGILHLGSLTVVFSDQFVSGFCTGTSVLVVVSQLKYLFGIPARRFTGPFKVIYSSINIFSILKNANPATVLIAAISIFILAVVKEQINARFREKLKLPIPIDLVVVVLATLVSYMGEFNKNYGVDIIGEIPTG</sequence>
<evidence type="ECO:0000256" key="5">
    <source>
        <dbReference type="SAM" id="MobiDB-lite"/>
    </source>
</evidence>
<dbReference type="Pfam" id="PF00916">
    <property type="entry name" value="Sulfate_transp"/>
    <property type="match status" value="1"/>
</dbReference>
<comment type="subcellular location">
    <subcellularLocation>
        <location evidence="1">Membrane</location>
        <topology evidence="1">Multi-pass membrane protein</topology>
    </subcellularLocation>
</comment>
<keyword evidence="3 6" id="KW-1133">Transmembrane helix</keyword>
<evidence type="ECO:0000256" key="4">
    <source>
        <dbReference type="ARBA" id="ARBA00023136"/>
    </source>
</evidence>
<gene>
    <name evidence="9" type="primary">LOC111089476</name>
</gene>
<feature type="transmembrane region" description="Helical" evidence="6">
    <location>
        <begin position="344"/>
        <end position="364"/>
    </location>
</feature>
<keyword evidence="2 6" id="KW-0812">Transmembrane</keyword>
<evidence type="ECO:0000256" key="2">
    <source>
        <dbReference type="ARBA" id="ARBA00022692"/>
    </source>
</evidence>
<dbReference type="RefSeq" id="XP_022257779.1">
    <property type="nucleotide sequence ID" value="XM_022402071.1"/>
</dbReference>
<feature type="domain" description="SLC26A/SulP transporter" evidence="7">
    <location>
        <begin position="114"/>
        <end position="382"/>
    </location>
</feature>
<feature type="transmembrane region" description="Helical" evidence="6">
    <location>
        <begin position="307"/>
        <end position="332"/>
    </location>
</feature>
<protein>
    <submittedName>
        <fullName evidence="9">Solute carrier family 26 member 6-like</fullName>
    </submittedName>
</protein>
<evidence type="ECO:0000313" key="9">
    <source>
        <dbReference type="RefSeq" id="XP_022257779.1"/>
    </source>
</evidence>
<dbReference type="GeneID" id="111089476"/>
<name>A0ABM1TPH3_LIMPO</name>
<accession>A0ABM1TPH3</accession>
<keyword evidence="8" id="KW-1185">Reference proteome</keyword>
<organism evidence="8 9">
    <name type="scientific">Limulus polyphemus</name>
    <name type="common">Atlantic horseshoe crab</name>
    <dbReference type="NCBI Taxonomy" id="6850"/>
    <lineage>
        <taxon>Eukaryota</taxon>
        <taxon>Metazoa</taxon>
        <taxon>Ecdysozoa</taxon>
        <taxon>Arthropoda</taxon>
        <taxon>Chelicerata</taxon>
        <taxon>Merostomata</taxon>
        <taxon>Xiphosura</taxon>
        <taxon>Limulidae</taxon>
        <taxon>Limulus</taxon>
    </lineage>
</organism>
<feature type="non-terminal residue" evidence="9">
    <location>
        <position position="382"/>
    </location>
</feature>
<evidence type="ECO:0000256" key="1">
    <source>
        <dbReference type="ARBA" id="ARBA00004141"/>
    </source>
</evidence>
<dbReference type="InterPro" id="IPR011547">
    <property type="entry name" value="SLC26A/SulP_dom"/>
</dbReference>
<keyword evidence="4 6" id="KW-0472">Membrane</keyword>
<feature type="transmembrane region" description="Helical" evidence="6">
    <location>
        <begin position="267"/>
        <end position="287"/>
    </location>
</feature>
<feature type="region of interest" description="Disordered" evidence="5">
    <location>
        <begin position="1"/>
        <end position="34"/>
    </location>
</feature>
<evidence type="ECO:0000313" key="8">
    <source>
        <dbReference type="Proteomes" id="UP000694941"/>
    </source>
</evidence>
<dbReference type="PANTHER" id="PTHR11814">
    <property type="entry name" value="SULFATE TRANSPORTER"/>
    <property type="match status" value="1"/>
</dbReference>